<gene>
    <name evidence="2" type="ORF">NP233_g7994</name>
</gene>
<feature type="region of interest" description="Disordered" evidence="1">
    <location>
        <begin position="75"/>
        <end position="134"/>
    </location>
</feature>
<evidence type="ECO:0000313" key="2">
    <source>
        <dbReference type="EMBL" id="KAJ3564893.1"/>
    </source>
</evidence>
<sequence>MLIQTNQLQAISELEGLQYRRLIRILIESDCANSAWSVGVIVSYAIQQPLVYTIFIQSSINVKIITLLLTLNRTTSPRSAPDWPGPPPSAQVHQFSPVLPVEPQEPQDIDLQDLSQPPGPEASSSPPKDFQVKK</sequence>
<name>A0AAD5VNV4_9AGAR</name>
<dbReference type="EMBL" id="JANIEX010000620">
    <property type="protein sequence ID" value="KAJ3564893.1"/>
    <property type="molecule type" value="Genomic_DNA"/>
</dbReference>
<dbReference type="Proteomes" id="UP001213000">
    <property type="component" value="Unassembled WGS sequence"/>
</dbReference>
<comment type="caution">
    <text evidence="2">The sequence shown here is derived from an EMBL/GenBank/DDBJ whole genome shotgun (WGS) entry which is preliminary data.</text>
</comment>
<keyword evidence="3" id="KW-1185">Reference proteome</keyword>
<protein>
    <submittedName>
        <fullName evidence="2">Uncharacterized protein</fullName>
    </submittedName>
</protein>
<evidence type="ECO:0000256" key="1">
    <source>
        <dbReference type="SAM" id="MobiDB-lite"/>
    </source>
</evidence>
<reference evidence="2" key="1">
    <citation type="submission" date="2022-07" db="EMBL/GenBank/DDBJ databases">
        <title>Genome Sequence of Leucocoprinus birnbaumii.</title>
        <authorList>
            <person name="Buettner E."/>
        </authorList>
    </citation>
    <scope>NUCLEOTIDE SEQUENCE</scope>
    <source>
        <strain evidence="2">VT141</strain>
    </source>
</reference>
<accession>A0AAD5VNV4</accession>
<organism evidence="2 3">
    <name type="scientific">Leucocoprinus birnbaumii</name>
    <dbReference type="NCBI Taxonomy" id="56174"/>
    <lineage>
        <taxon>Eukaryota</taxon>
        <taxon>Fungi</taxon>
        <taxon>Dikarya</taxon>
        <taxon>Basidiomycota</taxon>
        <taxon>Agaricomycotina</taxon>
        <taxon>Agaricomycetes</taxon>
        <taxon>Agaricomycetidae</taxon>
        <taxon>Agaricales</taxon>
        <taxon>Agaricineae</taxon>
        <taxon>Agaricaceae</taxon>
        <taxon>Leucocoprinus</taxon>
    </lineage>
</organism>
<proteinExistence type="predicted"/>
<dbReference type="AlphaFoldDB" id="A0AAD5VNV4"/>
<evidence type="ECO:0000313" key="3">
    <source>
        <dbReference type="Proteomes" id="UP001213000"/>
    </source>
</evidence>